<dbReference type="GO" id="GO:0005507">
    <property type="term" value="F:copper ion binding"/>
    <property type="evidence" value="ECO:0007669"/>
    <property type="project" value="TreeGrafter"/>
</dbReference>
<evidence type="ECO:0000313" key="5">
    <source>
        <dbReference type="Proteomes" id="UP000320781"/>
    </source>
</evidence>
<dbReference type="PANTHER" id="PTHR23419">
    <property type="entry name" value="DIVALENT CATION TOLERANCE CUTA-RELATED"/>
    <property type="match status" value="1"/>
</dbReference>
<comment type="caution">
    <text evidence="2">The sequence shown here is derived from an EMBL/GenBank/DDBJ whole genome shotgun (WGS) entry which is preliminary data.</text>
</comment>
<dbReference type="EMBL" id="SOKU01000052">
    <property type="protein sequence ID" value="TES86741.1"/>
    <property type="molecule type" value="Genomic_DNA"/>
</dbReference>
<dbReference type="AlphaFoldDB" id="A0A523QLR8"/>
<evidence type="ECO:0000313" key="2">
    <source>
        <dbReference type="EMBL" id="TES86741.1"/>
    </source>
</evidence>
<dbReference type="SUPFAM" id="SSF54913">
    <property type="entry name" value="GlnB-like"/>
    <property type="match status" value="1"/>
</dbReference>
<dbReference type="Pfam" id="PF03091">
    <property type="entry name" value="CutA1"/>
    <property type="match status" value="1"/>
</dbReference>
<proteinExistence type="inferred from homology"/>
<dbReference type="Gene3D" id="3.30.70.120">
    <property type="match status" value="1"/>
</dbReference>
<accession>A0A523QLR8</accession>
<evidence type="ECO:0000313" key="3">
    <source>
        <dbReference type="EMBL" id="TET61933.1"/>
    </source>
</evidence>
<dbReference type="Proteomes" id="UP000320781">
    <property type="component" value="Unassembled WGS sequence"/>
</dbReference>
<dbReference type="InterPro" id="IPR011322">
    <property type="entry name" value="N-reg_PII-like_a/b"/>
</dbReference>
<sequence length="105" mass="12597">MKYISVSTTLTDKNSAKKMAKTLVQERLAACANIFRIESIYWWEEKIEEGEEYELVFKTKRCLYPELEERIRELHPYEVPSILSYPIEEGLKNYLDWIDQETRKS</sequence>
<comment type="similarity">
    <text evidence="1">Belongs to the CutA family.</text>
</comment>
<name>A0A523QLR8_UNCAE</name>
<protein>
    <submittedName>
        <fullName evidence="2">Divalent-cation tolerance protein CutA</fullName>
    </submittedName>
</protein>
<dbReference type="Proteomes" id="UP000319130">
    <property type="component" value="Unassembled WGS sequence"/>
</dbReference>
<evidence type="ECO:0000256" key="1">
    <source>
        <dbReference type="ARBA" id="ARBA00010169"/>
    </source>
</evidence>
<dbReference type="EMBL" id="SOIZ01000219">
    <property type="protein sequence ID" value="TET61933.1"/>
    <property type="molecule type" value="Genomic_DNA"/>
</dbReference>
<dbReference type="GO" id="GO:0010038">
    <property type="term" value="P:response to metal ion"/>
    <property type="evidence" value="ECO:0007669"/>
    <property type="project" value="InterPro"/>
</dbReference>
<evidence type="ECO:0000313" key="4">
    <source>
        <dbReference type="Proteomes" id="UP000319130"/>
    </source>
</evidence>
<reference evidence="4 5" key="1">
    <citation type="submission" date="2019-03" db="EMBL/GenBank/DDBJ databases">
        <title>Metabolic potential of uncultured bacteria and archaea associated with petroleum seepage in deep-sea sediments.</title>
        <authorList>
            <person name="Dong X."/>
            <person name="Hubert C."/>
        </authorList>
    </citation>
    <scope>NUCLEOTIDE SEQUENCE [LARGE SCALE GENOMIC DNA]</scope>
    <source>
        <strain evidence="3">E29_bin52</strain>
        <strain evidence="2">E44_bin92</strain>
    </source>
</reference>
<dbReference type="InterPro" id="IPR015867">
    <property type="entry name" value="N-reg_PII/ATP_PRibTrfase_C"/>
</dbReference>
<dbReference type="InterPro" id="IPR004323">
    <property type="entry name" value="Ion_tolerance_CutA"/>
</dbReference>
<organism evidence="2 5">
    <name type="scientific">Aerophobetes bacterium</name>
    <dbReference type="NCBI Taxonomy" id="2030807"/>
    <lineage>
        <taxon>Bacteria</taxon>
        <taxon>Candidatus Aerophobota</taxon>
    </lineage>
</organism>
<gene>
    <name evidence="3" type="ORF">E3J48_05090</name>
    <name evidence="2" type="ORF">E3J95_01215</name>
</gene>
<dbReference type="PANTHER" id="PTHR23419:SF8">
    <property type="entry name" value="FI09726P"/>
    <property type="match status" value="1"/>
</dbReference>